<evidence type="ECO:0000313" key="3">
    <source>
        <dbReference type="Proteomes" id="UP000198654"/>
    </source>
</evidence>
<accession>A0A1G9FG34</accession>
<reference evidence="2 3" key="1">
    <citation type="submission" date="2016-10" db="EMBL/GenBank/DDBJ databases">
        <authorList>
            <person name="de Groot N.N."/>
        </authorList>
    </citation>
    <scope>NUCLEOTIDE SEQUENCE [LARGE SCALE GENOMIC DNA]</scope>
    <source>
        <strain evidence="2 3">DSM 14789</strain>
    </source>
</reference>
<dbReference type="RefSeq" id="WP_281242871.1">
    <property type="nucleotide sequence ID" value="NZ_FNGI01000001.1"/>
</dbReference>
<feature type="region of interest" description="Disordered" evidence="1">
    <location>
        <begin position="1"/>
        <end position="44"/>
    </location>
</feature>
<keyword evidence="3" id="KW-1185">Reference proteome</keyword>
<evidence type="ECO:0000256" key="1">
    <source>
        <dbReference type="SAM" id="MobiDB-lite"/>
    </source>
</evidence>
<dbReference type="EMBL" id="FNGI01000001">
    <property type="protein sequence ID" value="SDK87319.1"/>
    <property type="molecule type" value="Genomic_DNA"/>
</dbReference>
<proteinExistence type="predicted"/>
<name>A0A1G9FG34_9GAMM</name>
<gene>
    <name evidence="2" type="ORF">SAMN05661010_00375</name>
</gene>
<sequence>MSKGKEKKSPEKTLKQKRLEKRNKKEQDSMDISATVRKRKPVSS</sequence>
<dbReference type="AlphaFoldDB" id="A0A1G9FG34"/>
<evidence type="ECO:0000313" key="2">
    <source>
        <dbReference type="EMBL" id="SDK87319.1"/>
    </source>
</evidence>
<organism evidence="2 3">
    <name type="scientific">Modicisalibacter muralis</name>
    <dbReference type="NCBI Taxonomy" id="119000"/>
    <lineage>
        <taxon>Bacteria</taxon>
        <taxon>Pseudomonadati</taxon>
        <taxon>Pseudomonadota</taxon>
        <taxon>Gammaproteobacteria</taxon>
        <taxon>Oceanospirillales</taxon>
        <taxon>Halomonadaceae</taxon>
        <taxon>Modicisalibacter</taxon>
    </lineage>
</organism>
<protein>
    <submittedName>
        <fullName evidence="2">Uncharacterized protein</fullName>
    </submittedName>
</protein>
<dbReference type="Proteomes" id="UP000198654">
    <property type="component" value="Unassembled WGS sequence"/>
</dbReference>